<dbReference type="EMBL" id="NRDI02000015">
    <property type="protein sequence ID" value="KAI1511105.1"/>
    <property type="molecule type" value="Genomic_DNA"/>
</dbReference>
<proteinExistence type="predicted"/>
<accession>A0A5M9KRW4</accession>
<evidence type="ECO:0000313" key="4">
    <source>
        <dbReference type="Proteomes" id="UP000245464"/>
    </source>
</evidence>
<reference evidence="3" key="3">
    <citation type="journal article" date="2022" name="bioRxiv">
        <title>A global pangenome for the wheat fungal pathogen Pyrenophora tritici-repentis and prediction of effector protein structural homology.</title>
        <authorList>
            <person name="Moolhuijzen P."/>
            <person name="See P.T."/>
            <person name="Shi G."/>
            <person name="Powell H.R."/>
            <person name="Cockram J."/>
            <person name="Jorgensen L.N."/>
            <person name="Benslimane H."/>
            <person name="Strelkov S.E."/>
            <person name="Turner J."/>
            <person name="Liu Z."/>
            <person name="Moffat C.S."/>
        </authorList>
    </citation>
    <scope>NUCLEOTIDE SEQUENCE</scope>
    <source>
        <strain evidence="3">86-124</strain>
    </source>
</reference>
<dbReference type="AlphaFoldDB" id="A0A5M9KRW4"/>
<evidence type="ECO:0000313" key="2">
    <source>
        <dbReference type="EMBL" id="KAF7569083.1"/>
    </source>
</evidence>
<evidence type="ECO:0000313" key="5">
    <source>
        <dbReference type="Proteomes" id="UP000249757"/>
    </source>
</evidence>
<evidence type="ECO:0000313" key="3">
    <source>
        <dbReference type="EMBL" id="KAI1511105.1"/>
    </source>
</evidence>
<evidence type="ECO:0000256" key="1">
    <source>
        <dbReference type="SAM" id="SignalP"/>
    </source>
</evidence>
<dbReference type="Proteomes" id="UP000245464">
    <property type="component" value="Chromosome 6"/>
</dbReference>
<protein>
    <submittedName>
        <fullName evidence="2">Uncharacterized protein</fullName>
    </submittedName>
</protein>
<reference evidence="3" key="2">
    <citation type="submission" date="2021-05" db="EMBL/GenBank/DDBJ databases">
        <authorList>
            <person name="Moolhuijzen P.M."/>
            <person name="Moffat C.S."/>
        </authorList>
    </citation>
    <scope>NUCLEOTIDE SEQUENCE</scope>
    <source>
        <strain evidence="3">86-124</strain>
    </source>
</reference>
<gene>
    <name evidence="3" type="ORF">Ptr86124_010226</name>
    <name evidence="2" type="ORF">PtrM4_114980</name>
</gene>
<comment type="caution">
    <text evidence="2">The sequence shown here is derived from an EMBL/GenBank/DDBJ whole genome shotgun (WGS) entry which is preliminary data.</text>
</comment>
<dbReference type="Proteomes" id="UP000249757">
    <property type="component" value="Unassembled WGS sequence"/>
</dbReference>
<feature type="chain" id="PRO_5042723944" evidence="1">
    <location>
        <begin position="18"/>
        <end position="33"/>
    </location>
</feature>
<sequence>MKSAILITTLFVSLAIADVQTWCLGDHEPLPFD</sequence>
<name>A0A5M9KRW4_9PLEO</name>
<feature type="signal peptide" evidence="1">
    <location>
        <begin position="1"/>
        <end position="17"/>
    </location>
</feature>
<reference evidence="5" key="4">
    <citation type="journal article" date="2022" name="Microb. Genom.">
        <title>A global pangenome for the wheat fungal pathogen Pyrenophora tritici-repentis and prediction of effector protein structural homology.</title>
        <authorList>
            <person name="Moolhuijzen P.M."/>
            <person name="See P.T."/>
            <person name="Shi G."/>
            <person name="Powell H.R."/>
            <person name="Cockram J."/>
            <person name="Jorgensen L.N."/>
            <person name="Benslimane H."/>
            <person name="Strelkov S.E."/>
            <person name="Turner J."/>
            <person name="Liu Z."/>
            <person name="Moffat C.S."/>
        </authorList>
    </citation>
    <scope>NUCLEOTIDE SEQUENCE [LARGE SCALE GENOMIC DNA]</scope>
</reference>
<keyword evidence="5" id="KW-1185">Reference proteome</keyword>
<organism evidence="2 4">
    <name type="scientific">Pyrenophora tritici-repentis</name>
    <dbReference type="NCBI Taxonomy" id="45151"/>
    <lineage>
        <taxon>Eukaryota</taxon>
        <taxon>Fungi</taxon>
        <taxon>Dikarya</taxon>
        <taxon>Ascomycota</taxon>
        <taxon>Pezizomycotina</taxon>
        <taxon>Dothideomycetes</taxon>
        <taxon>Pleosporomycetidae</taxon>
        <taxon>Pleosporales</taxon>
        <taxon>Pleosporineae</taxon>
        <taxon>Pleosporaceae</taxon>
        <taxon>Pyrenophora</taxon>
    </lineage>
</organism>
<dbReference type="EMBL" id="NQIK02000006">
    <property type="protein sequence ID" value="KAF7569083.1"/>
    <property type="molecule type" value="Genomic_DNA"/>
</dbReference>
<reference evidence="2" key="1">
    <citation type="journal article" date="2018" name="BMC Genomics">
        <title>Comparative genomics of the wheat fungal pathogen Pyrenophora tritici-repentis reveals chromosomal variations and genome plasticity.</title>
        <authorList>
            <person name="Moolhuijzen P."/>
            <person name="See P.T."/>
            <person name="Hane J.K."/>
            <person name="Shi G."/>
            <person name="Liu Z."/>
            <person name="Oliver R.P."/>
            <person name="Moffat C.S."/>
        </authorList>
    </citation>
    <scope>NUCLEOTIDE SEQUENCE [LARGE SCALE GENOMIC DNA]</scope>
    <source>
        <strain evidence="2">M4</strain>
    </source>
</reference>
<keyword evidence="1" id="KW-0732">Signal</keyword>